<keyword evidence="6" id="KW-1185">Reference proteome</keyword>
<dbReference type="FunCoup" id="D3AY76">
    <property type="interactions" value="42"/>
</dbReference>
<dbReference type="InterPro" id="IPR003578">
    <property type="entry name" value="Small_GTPase_Rho"/>
</dbReference>
<evidence type="ECO:0000256" key="1">
    <source>
        <dbReference type="ARBA" id="ARBA00010142"/>
    </source>
</evidence>
<dbReference type="InterPro" id="IPR027417">
    <property type="entry name" value="P-loop_NTPase"/>
</dbReference>
<organism evidence="5 6">
    <name type="scientific">Heterostelium pallidum (strain ATCC 26659 / Pp 5 / PN500)</name>
    <name type="common">Cellular slime mold</name>
    <name type="synonym">Polysphondylium pallidum</name>
    <dbReference type="NCBI Taxonomy" id="670386"/>
    <lineage>
        <taxon>Eukaryota</taxon>
        <taxon>Amoebozoa</taxon>
        <taxon>Evosea</taxon>
        <taxon>Eumycetozoa</taxon>
        <taxon>Dictyostelia</taxon>
        <taxon>Acytosteliales</taxon>
        <taxon>Acytosteliaceae</taxon>
        <taxon>Heterostelium</taxon>
    </lineage>
</organism>
<evidence type="ECO:0000256" key="2">
    <source>
        <dbReference type="ARBA" id="ARBA00022741"/>
    </source>
</evidence>
<dbReference type="InterPro" id="IPR001806">
    <property type="entry name" value="Small_GTPase"/>
</dbReference>
<dbReference type="GeneID" id="31356665"/>
<dbReference type="STRING" id="670386.D3AY76"/>
<feature type="region of interest" description="Disordered" evidence="4">
    <location>
        <begin position="178"/>
        <end position="222"/>
    </location>
</feature>
<evidence type="ECO:0000313" key="6">
    <source>
        <dbReference type="Proteomes" id="UP000001396"/>
    </source>
</evidence>
<dbReference type="RefSeq" id="XP_020438009.1">
    <property type="nucleotide sequence ID" value="XM_020572151.1"/>
</dbReference>
<protein>
    <submittedName>
        <fullName evidence="5">Rho GTPase</fullName>
    </submittedName>
</protein>
<sequence length="222" mass="25090">MQHIKVVVVGDGAVGKTSMLISYTTNGLPTDYQPTVFDNYSALVMHEKKPYNLGLWDTAGQEDFDKLRHLSYPHTDVFLVCYSVINPASYSNCWDKWYHEIKSHCPNVPIVLVGAQSDLRTNNVILERLSDRKQQPITTEQGELMAKRIGAAYFMECSALTQKGLHEVFERTIDSFHGKNMNSKPSKFSSKQKQQQELKSKKSTSNLTTSSSTKKIKSCSIM</sequence>
<accession>D3AY76</accession>
<dbReference type="FunFam" id="3.40.50.300:FF:001179">
    <property type="entry name" value="Rho family GTPase"/>
    <property type="match status" value="1"/>
</dbReference>
<evidence type="ECO:0000256" key="3">
    <source>
        <dbReference type="ARBA" id="ARBA00023134"/>
    </source>
</evidence>
<gene>
    <name evidence="5" type="primary">racG</name>
    <name evidence="5" type="ORF">PPL_01135</name>
</gene>
<dbReference type="PROSITE" id="PS51419">
    <property type="entry name" value="RAB"/>
    <property type="match status" value="1"/>
</dbReference>
<dbReference type="SUPFAM" id="SSF52540">
    <property type="entry name" value="P-loop containing nucleoside triphosphate hydrolases"/>
    <property type="match status" value="1"/>
</dbReference>
<name>D3AY76_HETP5</name>
<comment type="caution">
    <text evidence="5">The sequence shown here is derived from an EMBL/GenBank/DDBJ whole genome shotgun (WGS) entry which is preliminary data.</text>
</comment>
<dbReference type="Proteomes" id="UP000001396">
    <property type="component" value="Unassembled WGS sequence"/>
</dbReference>
<dbReference type="EMBL" id="ADBJ01000004">
    <property type="protein sequence ID" value="EFA85903.1"/>
    <property type="molecule type" value="Genomic_DNA"/>
</dbReference>
<dbReference type="InterPro" id="IPR005225">
    <property type="entry name" value="Small_GTP-bd"/>
</dbReference>
<dbReference type="SMART" id="SM00173">
    <property type="entry name" value="RAS"/>
    <property type="match status" value="1"/>
</dbReference>
<dbReference type="PROSITE" id="PS51420">
    <property type="entry name" value="RHO"/>
    <property type="match status" value="1"/>
</dbReference>
<dbReference type="SMART" id="SM00174">
    <property type="entry name" value="RHO"/>
    <property type="match status" value="1"/>
</dbReference>
<feature type="compositionally biased region" description="Low complexity" evidence="4">
    <location>
        <begin position="183"/>
        <end position="193"/>
    </location>
</feature>
<evidence type="ECO:0000313" key="5">
    <source>
        <dbReference type="EMBL" id="EFA85903.1"/>
    </source>
</evidence>
<feature type="compositionally biased region" description="Low complexity" evidence="4">
    <location>
        <begin position="201"/>
        <end position="222"/>
    </location>
</feature>
<dbReference type="AlphaFoldDB" id="D3AY76"/>
<comment type="similarity">
    <text evidence="1">Belongs to the small GTPase superfamily. Rho family.</text>
</comment>
<dbReference type="SMART" id="SM00176">
    <property type="entry name" value="RAN"/>
    <property type="match status" value="1"/>
</dbReference>
<dbReference type="GO" id="GO:0005525">
    <property type="term" value="F:GTP binding"/>
    <property type="evidence" value="ECO:0007669"/>
    <property type="project" value="UniProtKB-KW"/>
</dbReference>
<dbReference type="GO" id="GO:0007264">
    <property type="term" value="P:small GTPase-mediated signal transduction"/>
    <property type="evidence" value="ECO:0007669"/>
    <property type="project" value="InterPro"/>
</dbReference>
<dbReference type="CDD" id="cd00157">
    <property type="entry name" value="Rho"/>
    <property type="match status" value="1"/>
</dbReference>
<evidence type="ECO:0000256" key="4">
    <source>
        <dbReference type="SAM" id="MobiDB-lite"/>
    </source>
</evidence>
<reference evidence="5 6" key="1">
    <citation type="journal article" date="2011" name="Genome Res.">
        <title>Phylogeny-wide analysis of social amoeba genomes highlights ancient origins for complex intercellular communication.</title>
        <authorList>
            <person name="Heidel A.J."/>
            <person name="Lawal H.M."/>
            <person name="Felder M."/>
            <person name="Schilde C."/>
            <person name="Helps N.R."/>
            <person name="Tunggal B."/>
            <person name="Rivero F."/>
            <person name="John U."/>
            <person name="Schleicher M."/>
            <person name="Eichinger L."/>
            <person name="Platzer M."/>
            <person name="Noegel A.A."/>
            <person name="Schaap P."/>
            <person name="Gloeckner G."/>
        </authorList>
    </citation>
    <scope>NUCLEOTIDE SEQUENCE [LARGE SCALE GENOMIC DNA]</scope>
    <source>
        <strain evidence="6">ATCC 26659 / Pp 5 / PN500</strain>
    </source>
</reference>
<dbReference type="PRINTS" id="PR00449">
    <property type="entry name" value="RASTRNSFRMNG"/>
</dbReference>
<dbReference type="SMART" id="SM00175">
    <property type="entry name" value="RAB"/>
    <property type="match status" value="1"/>
</dbReference>
<dbReference type="GO" id="GO:0003924">
    <property type="term" value="F:GTPase activity"/>
    <property type="evidence" value="ECO:0007669"/>
    <property type="project" value="InterPro"/>
</dbReference>
<dbReference type="PANTHER" id="PTHR24072">
    <property type="entry name" value="RHO FAMILY GTPASE"/>
    <property type="match status" value="1"/>
</dbReference>
<proteinExistence type="inferred from homology"/>
<dbReference type="NCBIfam" id="TIGR00231">
    <property type="entry name" value="small_GTP"/>
    <property type="match status" value="1"/>
</dbReference>
<dbReference type="OMA" id="CPKPPFL"/>
<dbReference type="Gene3D" id="3.40.50.300">
    <property type="entry name" value="P-loop containing nucleotide triphosphate hydrolases"/>
    <property type="match status" value="1"/>
</dbReference>
<dbReference type="Pfam" id="PF00071">
    <property type="entry name" value="Ras"/>
    <property type="match status" value="1"/>
</dbReference>
<dbReference type="InParanoid" id="D3AY76"/>
<dbReference type="PROSITE" id="PS51421">
    <property type="entry name" value="RAS"/>
    <property type="match status" value="1"/>
</dbReference>
<keyword evidence="3" id="KW-0342">GTP-binding</keyword>
<keyword evidence="2" id="KW-0547">Nucleotide-binding</keyword>